<proteinExistence type="predicted"/>
<dbReference type="Proteomes" id="UP001163203">
    <property type="component" value="Chromosome"/>
</dbReference>
<dbReference type="EMBL" id="CP113836">
    <property type="protein sequence ID" value="WAL67483.1"/>
    <property type="molecule type" value="Genomic_DNA"/>
</dbReference>
<dbReference type="InterPro" id="IPR046867">
    <property type="entry name" value="AldOxase/xan_DH_MoCoBD2"/>
</dbReference>
<dbReference type="RefSeq" id="WP_268757587.1">
    <property type="nucleotide sequence ID" value="NZ_CP113836.1"/>
</dbReference>
<dbReference type="InterPro" id="IPR008274">
    <property type="entry name" value="AldOxase/xan_DH_MoCoBD1"/>
</dbReference>
<evidence type="ECO:0000259" key="1">
    <source>
        <dbReference type="SMART" id="SM01008"/>
    </source>
</evidence>
<dbReference type="Gene3D" id="3.90.1170.50">
    <property type="entry name" value="Aldehyde oxidase/xanthine dehydrogenase, a/b hammerhead"/>
    <property type="match status" value="1"/>
</dbReference>
<protein>
    <submittedName>
        <fullName evidence="2">Molybdopterin-dependent oxidoreductase</fullName>
    </submittedName>
</protein>
<reference evidence="2" key="1">
    <citation type="submission" date="2022-11" db="EMBL/GenBank/DDBJ databases">
        <authorList>
            <person name="Mo P."/>
        </authorList>
    </citation>
    <scope>NUCLEOTIDE SEQUENCE</scope>
    <source>
        <strain evidence="2">HUAS 11-8</strain>
    </source>
</reference>
<sequence>MADQGRSPLPASGDPGVRRRRFLGYLLAAPTLAVAARIGGDLTVPASADAAIPSPPEPADLLDLGDALTLAALPTSGLIAIAINRDGTASFAVPRAEVGQGITTTVAMLIAEELDLPLDKVGVSLADARPELVFNQLTGGSNSVRSLYHPVRAAAAIARARLLSTAAAQWRVPVSTLTVHNGVIRGASGRSATYGSLAEAAASSKVQQVSAEPKAASSFKLVGTPQNRIDARDAVTGRKKFTMDLQVPGAKPAMVRRPPTINGTVAKVNNLAAVKAMPGITDVAVVSTGVAVRGETITHCIDAVRALDVTWGPGTVDGESDDTVLAKLRAAALPMAVPPVLTDSIDAEFVFAFASNSALETNCAVADVRADRAEIWSGLKSPIAVQEEIAVRAGLPVSAVKVHVMQSGGSFGRKLFGDAAIEAAEISKKMGKPVKLMWHRTDDFRHGRAHPMSVSRVRLNHALGNVVTYEQRHTSVATDFGHGLGELLSSVAARLPVGDLGFSETIFELSQSMPYNFGVTTQLLNEVPLKFHTGSMRNVYSPNVVCARELVVDRLAAKLRRDPLELRRSFLKEERYRAVLDKVAEAGNWGRKMPAGMAQGIAFHAEYKSCSAVLVEIDCRPETVRRKVREGVTGPRVTKAFMAVDAGLPINPRGLQAQMMGCINDGIGLALTESLHIDHGLPLEGSWDNFFYTRQWNTPLEMKIIVMPANGEPGGAGELGVASSMAAVACAYGRATGTMPTRFPINHGTLGFEPLPREPSIPDSPVDGLKYAF</sequence>
<dbReference type="InterPro" id="IPR012368">
    <property type="entry name" value="OxRdtase_Mopterin-bd_su_IorB"/>
</dbReference>
<evidence type="ECO:0000313" key="3">
    <source>
        <dbReference type="Proteomes" id="UP001163203"/>
    </source>
</evidence>
<dbReference type="InterPro" id="IPR006311">
    <property type="entry name" value="TAT_signal"/>
</dbReference>
<dbReference type="InterPro" id="IPR000674">
    <property type="entry name" value="Ald_Oxase/Xan_DH_a/b"/>
</dbReference>
<dbReference type="PANTHER" id="PTHR47495:SF1">
    <property type="entry name" value="BLL3820 PROTEIN"/>
    <property type="match status" value="1"/>
</dbReference>
<dbReference type="Pfam" id="PF02738">
    <property type="entry name" value="MoCoBD_1"/>
    <property type="match status" value="1"/>
</dbReference>
<dbReference type="PIRSF" id="PIRSF036389">
    <property type="entry name" value="IOR_B"/>
    <property type="match status" value="1"/>
</dbReference>
<dbReference type="SUPFAM" id="SSF56003">
    <property type="entry name" value="Molybdenum cofactor-binding domain"/>
    <property type="match status" value="2"/>
</dbReference>
<feature type="domain" description="Aldehyde oxidase/xanthine dehydrogenase a/b hammerhead" evidence="1">
    <location>
        <begin position="236"/>
        <end position="315"/>
    </location>
</feature>
<dbReference type="PANTHER" id="PTHR47495">
    <property type="entry name" value="ALDEHYDE DEHYDROGENASE"/>
    <property type="match status" value="1"/>
</dbReference>
<dbReference type="Pfam" id="PF20256">
    <property type="entry name" value="MoCoBD_2"/>
    <property type="match status" value="2"/>
</dbReference>
<accession>A0ABY7B8I8</accession>
<gene>
    <name evidence="2" type="ORF">ORV05_06790</name>
</gene>
<evidence type="ECO:0000313" key="2">
    <source>
        <dbReference type="EMBL" id="WAL67483.1"/>
    </source>
</evidence>
<dbReference type="SMART" id="SM01008">
    <property type="entry name" value="Ald_Xan_dh_C"/>
    <property type="match status" value="1"/>
</dbReference>
<dbReference type="InterPro" id="IPR052516">
    <property type="entry name" value="N-heterocyclic_Hydroxylase"/>
</dbReference>
<name>A0ABY7B8I8_9PSEU</name>
<dbReference type="Gene3D" id="3.30.365.10">
    <property type="entry name" value="Aldehyde oxidase/xanthine dehydrogenase, molybdopterin binding domain"/>
    <property type="match status" value="4"/>
</dbReference>
<organism evidence="2 3">
    <name type="scientific">Amycolatopsis cynarae</name>
    <dbReference type="NCBI Taxonomy" id="2995223"/>
    <lineage>
        <taxon>Bacteria</taxon>
        <taxon>Bacillati</taxon>
        <taxon>Actinomycetota</taxon>
        <taxon>Actinomycetes</taxon>
        <taxon>Pseudonocardiales</taxon>
        <taxon>Pseudonocardiaceae</taxon>
        <taxon>Amycolatopsis</taxon>
    </lineage>
</organism>
<keyword evidence="3" id="KW-1185">Reference proteome</keyword>
<dbReference type="InterPro" id="IPR037165">
    <property type="entry name" value="AldOxase/xan_DH_Mopterin-bd_sf"/>
</dbReference>
<dbReference type="PROSITE" id="PS51318">
    <property type="entry name" value="TAT"/>
    <property type="match status" value="1"/>
</dbReference>